<dbReference type="AlphaFoldDB" id="A0A428WRP2"/>
<sequence>MGSDWSWTLALPGGTLNSATVERLLALAGRFGLSPHRPGGGINGFDNAPGHEGEHRVLNWEQLMQNLVAGSWATNLWTRSEDDVWLSTKPDAGSGWDSVHLALDSSYCARTPVARAEPFRRLHRLLTELWVAIAGETEALFGRVEDEWSLEQIWSELPDPTSGNTPPPWGSWPDWLSWWTYFDADRYRLLEPFALELGADIRRTPGEAAVIVLLADPAAVDEVRFAQLHHEYRRAVAAGLRNG</sequence>
<protein>
    <submittedName>
        <fullName evidence="1">Uncharacterized protein</fullName>
    </submittedName>
</protein>
<accession>A0A428WRP2</accession>
<dbReference type="Proteomes" id="UP000286716">
    <property type="component" value="Unassembled WGS sequence"/>
</dbReference>
<dbReference type="RefSeq" id="WP_020640537.1">
    <property type="nucleotide sequence ID" value="NZ_QHHU01000015.1"/>
</dbReference>
<name>A0A428WRP2_AMYBA</name>
<comment type="caution">
    <text evidence="1">The sequence shown here is derived from an EMBL/GenBank/DDBJ whole genome shotgun (WGS) entry which is preliminary data.</text>
</comment>
<gene>
    <name evidence="1" type="ORF">DMA12_12745</name>
</gene>
<dbReference type="OrthoDB" id="3614806at2"/>
<dbReference type="EMBL" id="QHHU01000015">
    <property type="protein sequence ID" value="RSM45741.1"/>
    <property type="molecule type" value="Genomic_DNA"/>
</dbReference>
<evidence type="ECO:0000313" key="2">
    <source>
        <dbReference type="Proteomes" id="UP000286716"/>
    </source>
</evidence>
<organism evidence="1 2">
    <name type="scientific">Amycolatopsis balhimycina DSM 5908</name>
    <dbReference type="NCBI Taxonomy" id="1081091"/>
    <lineage>
        <taxon>Bacteria</taxon>
        <taxon>Bacillati</taxon>
        <taxon>Actinomycetota</taxon>
        <taxon>Actinomycetes</taxon>
        <taxon>Pseudonocardiales</taxon>
        <taxon>Pseudonocardiaceae</taxon>
        <taxon>Amycolatopsis</taxon>
    </lineage>
</organism>
<evidence type="ECO:0000313" key="1">
    <source>
        <dbReference type="EMBL" id="RSM45741.1"/>
    </source>
</evidence>
<reference evidence="1 2" key="1">
    <citation type="submission" date="2018-05" db="EMBL/GenBank/DDBJ databases">
        <title>Evolution of GPA BGCs.</title>
        <authorList>
            <person name="Waglechner N."/>
            <person name="Wright G.D."/>
        </authorList>
    </citation>
    <scope>NUCLEOTIDE SEQUENCE [LARGE SCALE GENOMIC DNA]</scope>
    <source>
        <strain evidence="1 2">DSM 5908</strain>
    </source>
</reference>
<proteinExistence type="predicted"/>
<keyword evidence="2" id="KW-1185">Reference proteome</keyword>